<dbReference type="Proteomes" id="UP000029409">
    <property type="component" value="Chromosome"/>
</dbReference>
<dbReference type="GO" id="GO:0016757">
    <property type="term" value="F:glycosyltransferase activity"/>
    <property type="evidence" value="ECO:0007669"/>
    <property type="project" value="UniProtKB-KW"/>
</dbReference>
<dbReference type="KEGG" id="pdu:PDUR_03430"/>
<evidence type="ECO:0000256" key="3">
    <source>
        <dbReference type="ARBA" id="ARBA00022676"/>
    </source>
</evidence>
<feature type="transmembrane region" description="Helical" evidence="9">
    <location>
        <begin position="230"/>
        <end position="251"/>
    </location>
</feature>
<dbReference type="OrthoDB" id="9807778at2"/>
<evidence type="ECO:0000313" key="11">
    <source>
        <dbReference type="EMBL" id="AIQ11160.1"/>
    </source>
</evidence>
<evidence type="ECO:0000256" key="4">
    <source>
        <dbReference type="ARBA" id="ARBA00022679"/>
    </source>
</evidence>
<feature type="transmembrane region" description="Helical" evidence="9">
    <location>
        <begin position="263"/>
        <end position="288"/>
    </location>
</feature>
<dbReference type="InterPro" id="IPR001173">
    <property type="entry name" value="Glyco_trans_2-like"/>
</dbReference>
<dbReference type="InterPro" id="IPR029044">
    <property type="entry name" value="Nucleotide-diphossugar_trans"/>
</dbReference>
<dbReference type="PANTHER" id="PTHR48090:SF1">
    <property type="entry name" value="PROPHAGE BACTOPRENOL GLUCOSYL TRANSFERASE HOMOLOG"/>
    <property type="match status" value="1"/>
</dbReference>
<accession>A0A089HKD4</accession>
<dbReference type="eggNOG" id="COG0463">
    <property type="taxonomic scope" value="Bacteria"/>
</dbReference>
<dbReference type="Pfam" id="PF00535">
    <property type="entry name" value="Glycos_transf_2"/>
    <property type="match status" value="1"/>
</dbReference>
<dbReference type="CDD" id="cd04187">
    <property type="entry name" value="DPM1_like_bac"/>
    <property type="match status" value="1"/>
</dbReference>
<dbReference type="SUPFAM" id="SSF53448">
    <property type="entry name" value="Nucleotide-diphospho-sugar transferases"/>
    <property type="match status" value="1"/>
</dbReference>
<name>A0A089HKD4_PAEDU</name>
<evidence type="ECO:0000256" key="5">
    <source>
        <dbReference type="ARBA" id="ARBA00022692"/>
    </source>
</evidence>
<feature type="domain" description="Glycosyltransferase 2-like" evidence="10">
    <location>
        <begin position="6"/>
        <end position="167"/>
    </location>
</feature>
<dbReference type="FunFam" id="3.90.550.10:FF:000079">
    <property type="entry name" value="Probable glycosyl transferase"/>
    <property type="match status" value="1"/>
</dbReference>
<keyword evidence="6 9" id="KW-1133">Transmembrane helix</keyword>
<dbReference type="AlphaFoldDB" id="A0A089HKD4"/>
<dbReference type="InterPro" id="IPR050256">
    <property type="entry name" value="Glycosyltransferase_2"/>
</dbReference>
<comment type="subcellular location">
    <subcellularLocation>
        <location evidence="1">Cell membrane</location>
        <topology evidence="1">Multi-pass membrane protein</topology>
    </subcellularLocation>
</comment>
<keyword evidence="3" id="KW-0328">Glycosyltransferase</keyword>
<dbReference type="EMBL" id="CP009288">
    <property type="protein sequence ID" value="AIQ11160.1"/>
    <property type="molecule type" value="Genomic_DNA"/>
</dbReference>
<protein>
    <submittedName>
        <fullName evidence="11">Glycosyltransferase</fullName>
    </submittedName>
</protein>
<gene>
    <name evidence="11" type="ORF">PDUR_03430</name>
</gene>
<dbReference type="PANTHER" id="PTHR48090">
    <property type="entry name" value="UNDECAPRENYL-PHOSPHATE 4-DEOXY-4-FORMAMIDO-L-ARABINOSE TRANSFERASE-RELATED"/>
    <property type="match status" value="1"/>
</dbReference>
<keyword evidence="2" id="KW-1003">Cell membrane</keyword>
<reference evidence="11 12" key="1">
    <citation type="submission" date="2014-08" db="EMBL/GenBank/DDBJ databases">
        <title>Comparative genomics of the Paenibacillus odorifer group.</title>
        <authorList>
            <person name="den Bakker H.C."/>
            <person name="Tsai Y.-C."/>
            <person name="Martin N."/>
            <person name="Korlach J."/>
            <person name="Wiedmann M."/>
        </authorList>
    </citation>
    <scope>NUCLEOTIDE SEQUENCE [LARGE SCALE GENOMIC DNA]</scope>
    <source>
        <strain evidence="11 12">DSM 1735</strain>
    </source>
</reference>
<evidence type="ECO:0000256" key="1">
    <source>
        <dbReference type="ARBA" id="ARBA00004651"/>
    </source>
</evidence>
<evidence type="ECO:0000256" key="2">
    <source>
        <dbReference type="ARBA" id="ARBA00022475"/>
    </source>
</evidence>
<evidence type="ECO:0000256" key="9">
    <source>
        <dbReference type="SAM" id="Phobius"/>
    </source>
</evidence>
<comment type="similarity">
    <text evidence="8">Belongs to the glycosyltransferase 2 family. GtrB subfamily.</text>
</comment>
<evidence type="ECO:0000256" key="8">
    <source>
        <dbReference type="ARBA" id="ARBA00038152"/>
    </source>
</evidence>
<dbReference type="Gene3D" id="3.90.550.10">
    <property type="entry name" value="Spore Coat Polysaccharide Biosynthesis Protein SpsA, Chain A"/>
    <property type="match status" value="1"/>
</dbReference>
<keyword evidence="7 9" id="KW-0472">Membrane</keyword>
<evidence type="ECO:0000256" key="7">
    <source>
        <dbReference type="ARBA" id="ARBA00023136"/>
    </source>
</evidence>
<organism evidence="11 12">
    <name type="scientific">Paenibacillus durus</name>
    <name type="common">Paenibacillus azotofixans</name>
    <dbReference type="NCBI Taxonomy" id="44251"/>
    <lineage>
        <taxon>Bacteria</taxon>
        <taxon>Bacillati</taxon>
        <taxon>Bacillota</taxon>
        <taxon>Bacilli</taxon>
        <taxon>Bacillales</taxon>
        <taxon>Paenibacillaceae</taxon>
        <taxon>Paenibacillus</taxon>
    </lineage>
</organism>
<dbReference type="STRING" id="44251.PDUR_03430"/>
<sequence length="334" mass="38687">MKARYSVIVPMYNEEEVISHTYERLKEVMDRSGDAYELIFVNDGSRDRSADMIREIADQDGHVKLIDFSRNFGHQIAITAGMDYARGEAVVVIDADLQDPPEVILELIAKWKQGYEVVYAKRMKRHGETFFKKITAKLFYRLLSRLTSVDIPTDTGDFRLIDRKVCDVLRELKEKNRYVRGLVSWVGFRQTMVEYVREERFAGETKYPLKKMIRFALDGITSFSHKPLKIASYLGFLLSFSSFVFLFFVLMQKWFTSRTVPGWASIVGVNLLFNGIVLMILGVIGEYIGRIYDESKDRPLYIVREAVGCRNLKEEEAELFREEAGQPRKGVPHE</sequence>
<dbReference type="GO" id="GO:0005886">
    <property type="term" value="C:plasma membrane"/>
    <property type="evidence" value="ECO:0007669"/>
    <property type="project" value="UniProtKB-SubCell"/>
</dbReference>
<keyword evidence="4 11" id="KW-0808">Transferase</keyword>
<keyword evidence="5 9" id="KW-0812">Transmembrane</keyword>
<proteinExistence type="inferred from homology"/>
<keyword evidence="12" id="KW-1185">Reference proteome</keyword>
<dbReference type="RefSeq" id="WP_042205088.1">
    <property type="nucleotide sequence ID" value="NZ_CP009288.1"/>
</dbReference>
<evidence type="ECO:0000259" key="10">
    <source>
        <dbReference type="Pfam" id="PF00535"/>
    </source>
</evidence>
<evidence type="ECO:0000256" key="6">
    <source>
        <dbReference type="ARBA" id="ARBA00022989"/>
    </source>
</evidence>
<evidence type="ECO:0000313" key="12">
    <source>
        <dbReference type="Proteomes" id="UP000029409"/>
    </source>
</evidence>